<keyword evidence="11 19" id="KW-0472">Membrane</keyword>
<proteinExistence type="inferred from homology"/>
<keyword evidence="7 17" id="KW-0547">Nucleotide-binding</keyword>
<dbReference type="InterPro" id="IPR001480">
    <property type="entry name" value="Bulb-type_lectin_dom"/>
</dbReference>
<evidence type="ECO:0000256" key="9">
    <source>
        <dbReference type="ARBA" id="ARBA00022840"/>
    </source>
</evidence>
<dbReference type="SUPFAM" id="SSF56112">
    <property type="entry name" value="Protein kinase-like (PK-like)"/>
    <property type="match status" value="1"/>
</dbReference>
<feature type="domain" description="Protein kinase" evidence="20">
    <location>
        <begin position="518"/>
        <end position="794"/>
    </location>
</feature>
<keyword evidence="12" id="KW-1015">Disulfide bond</keyword>
<comment type="catalytic activity">
    <reaction evidence="16 17">
        <text>L-seryl-[protein] + ATP = O-phospho-L-seryl-[protein] + ADP + H(+)</text>
        <dbReference type="Rhea" id="RHEA:17989"/>
        <dbReference type="Rhea" id="RHEA-COMP:9863"/>
        <dbReference type="Rhea" id="RHEA-COMP:11604"/>
        <dbReference type="ChEBI" id="CHEBI:15378"/>
        <dbReference type="ChEBI" id="CHEBI:29999"/>
        <dbReference type="ChEBI" id="CHEBI:30616"/>
        <dbReference type="ChEBI" id="CHEBI:83421"/>
        <dbReference type="ChEBI" id="CHEBI:456216"/>
        <dbReference type="EC" id="2.7.11.1"/>
    </reaction>
</comment>
<dbReference type="PROSITE" id="PS00107">
    <property type="entry name" value="PROTEIN_KINASE_ATP"/>
    <property type="match status" value="1"/>
</dbReference>
<keyword evidence="6" id="KW-0732">Signal</keyword>
<dbReference type="GO" id="GO:0048544">
    <property type="term" value="P:recognition of pollen"/>
    <property type="evidence" value="ECO:0007669"/>
    <property type="project" value="InterPro"/>
</dbReference>
<dbReference type="InterPro" id="IPR011009">
    <property type="entry name" value="Kinase-like_dom_sf"/>
</dbReference>
<dbReference type="Pfam" id="PF01453">
    <property type="entry name" value="B_lectin"/>
    <property type="match status" value="1"/>
</dbReference>
<dbReference type="PROSITE" id="PS00108">
    <property type="entry name" value="PROTEIN_KINASE_ST"/>
    <property type="match status" value="1"/>
</dbReference>
<comment type="catalytic activity">
    <reaction evidence="15 17">
        <text>L-threonyl-[protein] + ATP = O-phospho-L-threonyl-[protein] + ADP + H(+)</text>
        <dbReference type="Rhea" id="RHEA:46608"/>
        <dbReference type="Rhea" id="RHEA-COMP:11060"/>
        <dbReference type="Rhea" id="RHEA-COMP:11605"/>
        <dbReference type="ChEBI" id="CHEBI:15378"/>
        <dbReference type="ChEBI" id="CHEBI:30013"/>
        <dbReference type="ChEBI" id="CHEBI:30616"/>
        <dbReference type="ChEBI" id="CHEBI:61977"/>
        <dbReference type="ChEBI" id="CHEBI:456216"/>
        <dbReference type="EC" id="2.7.11.1"/>
    </reaction>
</comment>
<dbReference type="Gene3D" id="2.90.10.10">
    <property type="entry name" value="Bulb-type lectin domain"/>
    <property type="match status" value="1"/>
</dbReference>
<dbReference type="FunFam" id="2.90.10.10:FF:000002">
    <property type="entry name" value="Serine/threonine-protein kinase"/>
    <property type="match status" value="1"/>
</dbReference>
<dbReference type="GO" id="GO:0016020">
    <property type="term" value="C:membrane"/>
    <property type="evidence" value="ECO:0007669"/>
    <property type="project" value="UniProtKB-SubCell"/>
</dbReference>
<dbReference type="CDD" id="cd14066">
    <property type="entry name" value="STKc_IRAK"/>
    <property type="match status" value="1"/>
</dbReference>
<dbReference type="PANTHER" id="PTHR47974:SF19">
    <property type="entry name" value="RECEPTOR-LIKE SERINE_THREONINE-PROTEIN KINASE"/>
    <property type="match status" value="1"/>
</dbReference>
<evidence type="ECO:0000256" key="17">
    <source>
        <dbReference type="PIRNR" id="PIRNR000641"/>
    </source>
</evidence>
<dbReference type="InterPro" id="IPR000719">
    <property type="entry name" value="Prot_kinase_dom"/>
</dbReference>
<dbReference type="InterPro" id="IPR024171">
    <property type="entry name" value="SRK-like_kinase"/>
</dbReference>
<dbReference type="SUPFAM" id="SSF51110">
    <property type="entry name" value="alpha-D-mannose-specific plant lectins"/>
    <property type="match status" value="1"/>
</dbReference>
<reference evidence="24" key="2">
    <citation type="journal article" date="2008" name="Nucleic Acids Res.">
        <title>The rice annotation project database (RAP-DB): 2008 update.</title>
        <authorList>
            <consortium name="The rice annotation project (RAP)"/>
        </authorList>
    </citation>
    <scope>GENOME REANNOTATION</scope>
    <source>
        <strain evidence="24">cv. Nipponbare</strain>
    </source>
</reference>
<dbReference type="EMBL" id="AP008210">
    <property type="protein sequence ID" value="BAF14691.2"/>
    <property type="molecule type" value="Genomic_DNA"/>
</dbReference>
<evidence type="ECO:0000313" key="23">
    <source>
        <dbReference type="EMBL" id="BAF14691.2"/>
    </source>
</evidence>
<feature type="domain" description="Apple" evidence="22">
    <location>
        <begin position="363"/>
        <end position="446"/>
    </location>
</feature>
<dbReference type="KEGG" id="dosa:Os04g0419700"/>
<protein>
    <recommendedName>
        <fullName evidence="17">Receptor-like serine/threonine-protein kinase</fullName>
        <ecNumber evidence="17">2.7.11.1</ecNumber>
    </recommendedName>
</protein>
<dbReference type="Proteomes" id="UP000000763">
    <property type="component" value="Chromosome 4"/>
</dbReference>
<dbReference type="Gene3D" id="1.10.510.10">
    <property type="entry name" value="Transferase(Phosphotransferase) domain 1"/>
    <property type="match status" value="1"/>
</dbReference>
<comment type="subcellular location">
    <subcellularLocation>
        <location evidence="1">Membrane</location>
        <topology evidence="1">Single-pass type I membrane protein</topology>
    </subcellularLocation>
</comment>
<dbReference type="CDD" id="cd01098">
    <property type="entry name" value="PAN_AP_plant"/>
    <property type="match status" value="1"/>
</dbReference>
<dbReference type="InterPro" id="IPR008271">
    <property type="entry name" value="Ser/Thr_kinase_AS"/>
</dbReference>
<dbReference type="PIRSF" id="PIRSF000641">
    <property type="entry name" value="SRK"/>
    <property type="match status" value="1"/>
</dbReference>
<dbReference type="SMART" id="SM00108">
    <property type="entry name" value="B_lectin"/>
    <property type="match status" value="1"/>
</dbReference>
<dbReference type="EC" id="2.7.11.1" evidence="17"/>
<dbReference type="InterPro" id="IPR036426">
    <property type="entry name" value="Bulb-type_lectin_dom_sf"/>
</dbReference>
<evidence type="ECO:0000313" key="24">
    <source>
        <dbReference type="Proteomes" id="UP000000763"/>
    </source>
</evidence>
<dbReference type="FunFam" id="1.10.510.10:FF:000227">
    <property type="entry name" value="Serine/threonine-protein kinase"/>
    <property type="match status" value="1"/>
</dbReference>
<keyword evidence="13" id="KW-0675">Receptor</keyword>
<evidence type="ECO:0000256" key="12">
    <source>
        <dbReference type="ARBA" id="ARBA00023157"/>
    </source>
</evidence>
<dbReference type="GO" id="GO:0005524">
    <property type="term" value="F:ATP binding"/>
    <property type="evidence" value="ECO:0007669"/>
    <property type="project" value="UniProtKB-UniRule"/>
</dbReference>
<organism evidence="23 24">
    <name type="scientific">Oryza sativa subsp. japonica</name>
    <name type="common">Rice</name>
    <dbReference type="NCBI Taxonomy" id="39947"/>
    <lineage>
        <taxon>Eukaryota</taxon>
        <taxon>Viridiplantae</taxon>
        <taxon>Streptophyta</taxon>
        <taxon>Embryophyta</taxon>
        <taxon>Tracheophyta</taxon>
        <taxon>Spermatophyta</taxon>
        <taxon>Magnoliopsida</taxon>
        <taxon>Liliopsida</taxon>
        <taxon>Poales</taxon>
        <taxon>Poaceae</taxon>
        <taxon>BOP clade</taxon>
        <taxon>Oryzoideae</taxon>
        <taxon>Oryzeae</taxon>
        <taxon>Oryzinae</taxon>
        <taxon>Oryza</taxon>
        <taxon>Oryza sativa</taxon>
    </lineage>
</organism>
<evidence type="ECO:0000256" key="6">
    <source>
        <dbReference type="ARBA" id="ARBA00022729"/>
    </source>
</evidence>
<evidence type="ECO:0000256" key="4">
    <source>
        <dbReference type="ARBA" id="ARBA00022679"/>
    </source>
</evidence>
<dbReference type="InterPro" id="IPR003609">
    <property type="entry name" value="Pan_app"/>
</dbReference>
<reference evidence="23 24" key="1">
    <citation type="journal article" date="2005" name="Nature">
        <title>The map-based sequence of the rice genome.</title>
        <authorList>
            <consortium name="International rice genome sequencing project (IRGSP)"/>
            <person name="Matsumoto T."/>
            <person name="Wu J."/>
            <person name="Kanamori H."/>
            <person name="Katayose Y."/>
            <person name="Fujisawa M."/>
            <person name="Namiki N."/>
            <person name="Mizuno H."/>
            <person name="Yamamoto K."/>
            <person name="Antonio B.A."/>
            <person name="Baba T."/>
            <person name="Sakata K."/>
            <person name="Nagamura Y."/>
            <person name="Aoki H."/>
            <person name="Arikawa K."/>
            <person name="Arita K."/>
            <person name="Bito T."/>
            <person name="Chiden Y."/>
            <person name="Fujitsuka N."/>
            <person name="Fukunaka R."/>
            <person name="Hamada M."/>
            <person name="Harada C."/>
            <person name="Hayashi A."/>
            <person name="Hijishita S."/>
            <person name="Honda M."/>
            <person name="Hosokawa S."/>
            <person name="Ichikawa Y."/>
            <person name="Idonuma A."/>
            <person name="Iijima M."/>
            <person name="Ikeda M."/>
            <person name="Ikeno M."/>
            <person name="Ito K."/>
            <person name="Ito S."/>
            <person name="Ito T."/>
            <person name="Ito Y."/>
            <person name="Ito Y."/>
            <person name="Iwabuchi A."/>
            <person name="Kamiya K."/>
            <person name="Karasawa W."/>
            <person name="Kurita K."/>
            <person name="Katagiri S."/>
            <person name="Kikuta A."/>
            <person name="Kobayashi H."/>
            <person name="Kobayashi N."/>
            <person name="Machita K."/>
            <person name="Maehara T."/>
            <person name="Masukawa M."/>
            <person name="Mizubayashi T."/>
            <person name="Mukai Y."/>
            <person name="Nagasaki H."/>
            <person name="Nagata Y."/>
            <person name="Naito S."/>
            <person name="Nakashima M."/>
            <person name="Nakama Y."/>
            <person name="Nakamichi Y."/>
            <person name="Nakamura M."/>
            <person name="Meguro A."/>
            <person name="Negishi M."/>
            <person name="Ohta I."/>
            <person name="Ohta T."/>
            <person name="Okamoto M."/>
            <person name="Ono N."/>
            <person name="Saji S."/>
            <person name="Sakaguchi M."/>
            <person name="Sakai K."/>
            <person name="Shibata M."/>
            <person name="Shimokawa T."/>
            <person name="Song J."/>
            <person name="Takazaki Y."/>
            <person name="Terasawa K."/>
            <person name="Tsugane M."/>
            <person name="Tsuji K."/>
            <person name="Ueda S."/>
            <person name="Waki K."/>
            <person name="Yamagata H."/>
            <person name="Yamamoto M."/>
            <person name="Yamamoto S."/>
            <person name="Yamane H."/>
            <person name="Yoshiki S."/>
            <person name="Yoshihara R."/>
            <person name="Yukawa K."/>
            <person name="Zhong H."/>
            <person name="Yano M."/>
            <person name="Yuan Q."/>
            <person name="Ouyang S."/>
            <person name="Liu J."/>
            <person name="Jones K.M."/>
            <person name="Gansberger K."/>
            <person name="Moffat K."/>
            <person name="Hill J."/>
            <person name="Bera J."/>
            <person name="Fadrosh D."/>
            <person name="Jin S."/>
            <person name="Johri S."/>
            <person name="Kim M."/>
            <person name="Overton L."/>
            <person name="Reardon M."/>
            <person name="Tsitrin T."/>
            <person name="Vuong H."/>
            <person name="Weaver B."/>
            <person name="Ciecko A."/>
            <person name="Tallon L."/>
            <person name="Jackson J."/>
            <person name="Pai G."/>
            <person name="Aken S.V."/>
            <person name="Utterback T."/>
            <person name="Reidmuller S."/>
            <person name="Feldblyum T."/>
            <person name="Hsiao J."/>
            <person name="Zismann V."/>
            <person name="Iobst S."/>
            <person name="de Vazeille A.R."/>
            <person name="Buell C.R."/>
            <person name="Ying K."/>
            <person name="Li Y."/>
            <person name="Lu T."/>
            <person name="Huang Y."/>
            <person name="Zhao Q."/>
            <person name="Feng Q."/>
            <person name="Zhang L."/>
            <person name="Zhu J."/>
            <person name="Weng Q."/>
            <person name="Mu J."/>
            <person name="Lu Y."/>
            <person name="Fan D."/>
            <person name="Liu Y."/>
            <person name="Guan J."/>
            <person name="Zhang Y."/>
            <person name="Yu S."/>
            <person name="Liu X."/>
            <person name="Zhang Y."/>
            <person name="Hong G."/>
            <person name="Han B."/>
            <person name="Choisne N."/>
            <person name="Demange N."/>
            <person name="Orjeda G."/>
            <person name="Samain S."/>
            <person name="Cattolico L."/>
            <person name="Pelletier E."/>
            <person name="Couloux A."/>
            <person name="Segurens B."/>
            <person name="Wincker P."/>
            <person name="D'Hont A."/>
            <person name="Scarpelli C."/>
            <person name="Weissenbach J."/>
            <person name="Salanoubat M."/>
            <person name="Quetier F."/>
            <person name="Yu Y."/>
            <person name="Kim H.R."/>
            <person name="Rambo T."/>
            <person name="Currie J."/>
            <person name="Collura K."/>
            <person name="Luo M."/>
            <person name="Yang T."/>
            <person name="Ammiraju J.S.S."/>
            <person name="Engler F."/>
            <person name="Soderlund C."/>
            <person name="Wing R.A."/>
            <person name="Palmer L.E."/>
            <person name="de la Bastide M."/>
            <person name="Spiegel L."/>
            <person name="Nascimento L."/>
            <person name="Zutavern T."/>
            <person name="O'Shaughnessy A."/>
            <person name="Dike S."/>
            <person name="Dedhia N."/>
            <person name="Preston R."/>
            <person name="Balija V."/>
            <person name="McCombie W.R."/>
            <person name="Chow T."/>
            <person name="Chen H."/>
            <person name="Chung M."/>
            <person name="Chen C."/>
            <person name="Shaw J."/>
            <person name="Wu H."/>
            <person name="Hsiao K."/>
            <person name="Chao Y."/>
            <person name="Chu M."/>
            <person name="Cheng C."/>
            <person name="Hour A."/>
            <person name="Lee P."/>
            <person name="Lin S."/>
            <person name="Lin Y."/>
            <person name="Liou J."/>
            <person name="Liu S."/>
            <person name="Hsing Y."/>
            <person name="Raghuvanshi S."/>
            <person name="Mohanty A."/>
            <person name="Bharti A.K."/>
            <person name="Gaur A."/>
            <person name="Gupta V."/>
            <person name="Kumar D."/>
            <person name="Ravi V."/>
            <person name="Vij S."/>
            <person name="Kapur A."/>
            <person name="Khurana P."/>
            <person name="Khurana P."/>
            <person name="Khurana J.P."/>
            <person name="Tyagi A.K."/>
            <person name="Gaikwad K."/>
            <person name="Singh A."/>
            <person name="Dalal V."/>
            <person name="Srivastava S."/>
            <person name="Dixit A."/>
            <person name="Pal A.K."/>
            <person name="Ghazi I.A."/>
            <person name="Yadav M."/>
            <person name="Pandit A."/>
            <person name="Bhargava A."/>
            <person name="Sureshbabu K."/>
            <person name="Batra K."/>
            <person name="Sharma T.R."/>
            <person name="Mohapatra T."/>
            <person name="Singh N.K."/>
            <person name="Messing J."/>
            <person name="Nelson A.B."/>
            <person name="Fuks G."/>
            <person name="Kavchok S."/>
            <person name="Keizer G."/>
            <person name="Linton E."/>
            <person name="Llaca V."/>
            <person name="Song R."/>
            <person name="Tanyolac B."/>
            <person name="Young S."/>
            <person name="Ho-Il K."/>
            <person name="Hahn J.H."/>
            <person name="Sangsakoo G."/>
            <person name="Vanavichit A."/>
            <person name="de Mattos Luiz.A.T."/>
            <person name="Zimmer P.D."/>
            <person name="Malone G."/>
            <person name="Dellagostin O."/>
            <person name="de Oliveira A.C."/>
            <person name="Bevan M."/>
            <person name="Bancroft I."/>
            <person name="Minx P."/>
            <person name="Cordum H."/>
            <person name="Wilson R."/>
            <person name="Cheng Z."/>
            <person name="Jin W."/>
            <person name="Jiang J."/>
            <person name="Leong S.A."/>
            <person name="Iwama H."/>
            <person name="Gojobori T."/>
            <person name="Itoh T."/>
            <person name="Niimura Y."/>
            <person name="Fujii Y."/>
            <person name="Habara T."/>
            <person name="Sakai H."/>
            <person name="Sato Y."/>
            <person name="Wilson G."/>
            <person name="Kumar K."/>
            <person name="McCouch S."/>
            <person name="Juretic N."/>
            <person name="Hoen D."/>
            <person name="Wright S."/>
            <person name="Bruskiewich R."/>
            <person name="Bureau T."/>
            <person name="Miyao A."/>
            <person name="Hirochika H."/>
            <person name="Nishikawa T."/>
            <person name="Kadowaki K."/>
            <person name="Sugiura M."/>
            <person name="Burr B."/>
            <person name="Sasaki T."/>
        </authorList>
    </citation>
    <scope>NUCLEOTIDE SEQUENCE [LARGE SCALE GENOMIC DNA]</scope>
    <source>
        <strain evidence="24">cv. Nipponbare</strain>
    </source>
</reference>
<evidence type="ECO:0000256" key="11">
    <source>
        <dbReference type="ARBA" id="ARBA00023136"/>
    </source>
</evidence>
<evidence type="ECO:0000256" key="15">
    <source>
        <dbReference type="ARBA" id="ARBA00047899"/>
    </source>
</evidence>
<evidence type="ECO:0000256" key="19">
    <source>
        <dbReference type="SAM" id="Phobius"/>
    </source>
</evidence>
<evidence type="ECO:0000256" key="18">
    <source>
        <dbReference type="PROSITE-ProRule" id="PRU10141"/>
    </source>
</evidence>
<dbReference type="PROSITE" id="PS50948">
    <property type="entry name" value="PAN"/>
    <property type="match status" value="1"/>
</dbReference>
<gene>
    <name evidence="23" type="ordered locus">Os04g0419700</name>
</gene>
<dbReference type="SMART" id="SM00220">
    <property type="entry name" value="S_TKc"/>
    <property type="match status" value="1"/>
</dbReference>
<keyword evidence="9 17" id="KW-0067">ATP-binding</keyword>
<dbReference type="InterPro" id="IPR000858">
    <property type="entry name" value="S_locus_glycoprot_dom"/>
</dbReference>
<evidence type="ECO:0000256" key="5">
    <source>
        <dbReference type="ARBA" id="ARBA00022692"/>
    </source>
</evidence>
<keyword evidence="5 19" id="KW-0812">Transmembrane</keyword>
<feature type="domain" description="Bulb-type lectin" evidence="21">
    <location>
        <begin position="36"/>
        <end position="166"/>
    </location>
</feature>
<dbReference type="GO" id="GO:0051707">
    <property type="term" value="P:response to other organism"/>
    <property type="evidence" value="ECO:0007669"/>
    <property type="project" value="UniProtKB-ARBA"/>
</dbReference>
<dbReference type="Pfam" id="PF00954">
    <property type="entry name" value="S_locus_glycop"/>
    <property type="match status" value="1"/>
</dbReference>
<dbReference type="PROSITE" id="PS50927">
    <property type="entry name" value="BULB_LECTIN"/>
    <property type="match status" value="1"/>
</dbReference>
<keyword evidence="2 17" id="KW-0723">Serine/threonine-protein kinase</keyword>
<evidence type="ECO:0000259" key="21">
    <source>
        <dbReference type="PROSITE" id="PS50927"/>
    </source>
</evidence>
<dbReference type="GO" id="GO:0004674">
    <property type="term" value="F:protein serine/threonine kinase activity"/>
    <property type="evidence" value="ECO:0007669"/>
    <property type="project" value="UniProtKB-KW"/>
</dbReference>
<sequence length="819" mass="90474">MDLCYPVITRLNWVRIDGIQSVLGKLLHLPAISAAADTLSPGQSIAGDDRLVSSNGKFALGFFNTGSKSSGNDTLSYWYLGIWFNKVPNKTHVWIANRGSPVTDATSSHLTISPDGNLAIVSRADSSIVWSSQANITSNNTVAVLLDTGNLVLQSSSNSSHILWESFDHPTDVFLPSAKIGLNKITGLNRRIFSRRDLVDQSPSVYSMEFGPKGGYQLVWNSSVEYWSSGEWNGRYFSRIPEMVVKSPHYTPFIFQIEYVNNDQEVYFTYRIHDETIPLYTVLEVTGQRKALAWLNDTQGWQAVFTHPNDQCEVAATCGPFTICNDNTFPSCSCMEGFSIESPDSWELGDRTGGCRRNIPLDCVSSRSDIFNAVPATRLPYNAHAVESVTTAGECESICLGKCSCTAYSFGNYNGCSIWHGKLVNVKQQTDDSTSANGETLHIRLAARELQARKSNKGLVVGVVVSASLSALGILTLVLLLIMIRRHRKKLHCQALNSIYAGTGVIPFRYSDLQRATKNFSEQIGAGGFGSVFKGLLNGSTAIAVKRLVSYCQVEKQFRAEVSSIGVIHHTNLVKLIGFSCKGDERLLVYEYMSNGSLDTHLFRSNNSVTLNWSTRYQIALGVARGLAYLHESCRDCIIHCDIKPQNILLDDLFVPKIADFGMAKLLGRDFSRVMTTARGTIGYLAPEWFSGVAVTPKVDVYAYGMVLLEIISGKMNSHRESNSYADHIVCFPLEVAHKLLEGDVLSLVDGKLNGDVNVEEAERACKLACWCIQENELDRPTMGKVVQILEGLLELDLPPMPRLLQSIVQSSWKTETQH</sequence>
<dbReference type="AlphaFoldDB" id="Q0JD96"/>
<dbReference type="CDD" id="cd00028">
    <property type="entry name" value="B_lectin"/>
    <property type="match status" value="1"/>
</dbReference>
<name>Q0JD96_ORYSJ</name>
<evidence type="ECO:0000256" key="13">
    <source>
        <dbReference type="ARBA" id="ARBA00023170"/>
    </source>
</evidence>
<dbReference type="InterPro" id="IPR017441">
    <property type="entry name" value="Protein_kinase_ATP_BS"/>
</dbReference>
<evidence type="ECO:0000259" key="20">
    <source>
        <dbReference type="PROSITE" id="PS50011"/>
    </source>
</evidence>
<evidence type="ECO:0000259" key="22">
    <source>
        <dbReference type="PROSITE" id="PS50948"/>
    </source>
</evidence>
<dbReference type="PROSITE" id="PS50011">
    <property type="entry name" value="PROTEIN_KINASE_DOM"/>
    <property type="match status" value="1"/>
</dbReference>
<evidence type="ECO:0000256" key="2">
    <source>
        <dbReference type="ARBA" id="ARBA00022527"/>
    </source>
</evidence>
<evidence type="ECO:0000256" key="7">
    <source>
        <dbReference type="ARBA" id="ARBA00022741"/>
    </source>
</evidence>
<evidence type="ECO:0000256" key="10">
    <source>
        <dbReference type="ARBA" id="ARBA00022989"/>
    </source>
</evidence>
<evidence type="ECO:0000256" key="1">
    <source>
        <dbReference type="ARBA" id="ARBA00004479"/>
    </source>
</evidence>
<dbReference type="SMART" id="SM00473">
    <property type="entry name" value="PAN_AP"/>
    <property type="match status" value="1"/>
</dbReference>
<dbReference type="Gene3D" id="3.30.200.20">
    <property type="entry name" value="Phosphorylase Kinase, domain 1"/>
    <property type="match status" value="1"/>
</dbReference>
<keyword evidence="8 17" id="KW-0418">Kinase</keyword>
<keyword evidence="10 19" id="KW-1133">Transmembrane helix</keyword>
<dbReference type="PANTHER" id="PTHR47974">
    <property type="entry name" value="OS07G0415500 PROTEIN"/>
    <property type="match status" value="1"/>
</dbReference>
<keyword evidence="3" id="KW-0245">EGF-like domain</keyword>
<evidence type="ECO:0000256" key="8">
    <source>
        <dbReference type="ARBA" id="ARBA00022777"/>
    </source>
</evidence>
<dbReference type="FunFam" id="3.30.200.20:FF:000059">
    <property type="entry name" value="S-receptor-like serine/threonine-protein kinase"/>
    <property type="match status" value="1"/>
</dbReference>
<dbReference type="Pfam" id="PF08276">
    <property type="entry name" value="PAN_2"/>
    <property type="match status" value="1"/>
</dbReference>
<comment type="similarity">
    <text evidence="17">Belongs to the protein kinase superfamily. Ser/Thr protein kinase family.</text>
</comment>
<evidence type="ECO:0000256" key="16">
    <source>
        <dbReference type="ARBA" id="ARBA00048679"/>
    </source>
</evidence>
<feature type="transmembrane region" description="Helical" evidence="19">
    <location>
        <begin position="459"/>
        <end position="482"/>
    </location>
</feature>
<keyword evidence="14" id="KW-0325">Glycoprotein</keyword>
<evidence type="ECO:0000256" key="3">
    <source>
        <dbReference type="ARBA" id="ARBA00022536"/>
    </source>
</evidence>
<dbReference type="Pfam" id="PF00069">
    <property type="entry name" value="Pkinase"/>
    <property type="match status" value="1"/>
</dbReference>
<keyword evidence="4 17" id="KW-0808">Transferase</keyword>
<accession>Q0JD96</accession>
<evidence type="ECO:0000256" key="14">
    <source>
        <dbReference type="ARBA" id="ARBA00023180"/>
    </source>
</evidence>
<feature type="binding site" evidence="18">
    <location>
        <position position="546"/>
    </location>
    <ligand>
        <name>ATP</name>
        <dbReference type="ChEBI" id="CHEBI:30616"/>
    </ligand>
</feature>
<dbReference type="GO" id="GO:0106310">
    <property type="term" value="F:protein serine kinase activity"/>
    <property type="evidence" value="ECO:0007669"/>
    <property type="project" value="RHEA"/>
</dbReference>